<dbReference type="GO" id="GO:0004672">
    <property type="term" value="F:protein kinase activity"/>
    <property type="evidence" value="ECO:0007669"/>
    <property type="project" value="InterPro"/>
</dbReference>
<keyword evidence="3" id="KW-0134">Cell wall</keyword>
<evidence type="ECO:0000256" key="13">
    <source>
        <dbReference type="SAM" id="Phobius"/>
    </source>
</evidence>
<keyword evidence="9 13" id="KW-0472">Membrane</keyword>
<keyword evidence="6" id="KW-0677">Repeat</keyword>
<proteinExistence type="inferred from homology"/>
<dbReference type="PROSITE" id="PS50011">
    <property type="entry name" value="PROTEIN_KINASE_DOM"/>
    <property type="match status" value="1"/>
</dbReference>
<evidence type="ECO:0000313" key="15">
    <source>
        <dbReference type="EMBL" id="KAB1212054.1"/>
    </source>
</evidence>
<comment type="subcellular location">
    <subcellularLocation>
        <location evidence="2">Membrane</location>
    </subcellularLocation>
    <subcellularLocation>
        <location evidence="1">Secreted</location>
        <location evidence="1">Cell wall</location>
    </subcellularLocation>
</comment>
<keyword evidence="10" id="KW-0325">Glycoprotein</keyword>
<keyword evidence="3" id="KW-0964">Secreted</keyword>
<keyword evidence="16" id="KW-1185">Reference proteome</keyword>
<dbReference type="InterPro" id="IPR013210">
    <property type="entry name" value="LRR_N_plant-typ"/>
</dbReference>
<evidence type="ECO:0000256" key="9">
    <source>
        <dbReference type="ARBA" id="ARBA00023136"/>
    </source>
</evidence>
<evidence type="ECO:0000256" key="3">
    <source>
        <dbReference type="ARBA" id="ARBA00022512"/>
    </source>
</evidence>
<dbReference type="InterPro" id="IPR032675">
    <property type="entry name" value="LRR_dom_sf"/>
</dbReference>
<dbReference type="Gene3D" id="1.10.510.10">
    <property type="entry name" value="Transferase(Phosphotransferase) domain 1"/>
    <property type="match status" value="1"/>
</dbReference>
<dbReference type="InterPro" id="IPR011009">
    <property type="entry name" value="Kinase-like_dom_sf"/>
</dbReference>
<feature type="transmembrane region" description="Helical" evidence="13">
    <location>
        <begin position="254"/>
        <end position="278"/>
    </location>
</feature>
<name>A0A6A1VH39_9ROSI</name>
<evidence type="ECO:0000313" key="16">
    <source>
        <dbReference type="Proteomes" id="UP000516437"/>
    </source>
</evidence>
<keyword evidence="5" id="KW-0732">Signal</keyword>
<reference evidence="15 16" key="1">
    <citation type="journal article" date="2019" name="Plant Biotechnol. J.">
        <title>The red bayberry genome and genetic basis of sex determination.</title>
        <authorList>
            <person name="Jia H.M."/>
            <person name="Jia H.J."/>
            <person name="Cai Q.L."/>
            <person name="Wang Y."/>
            <person name="Zhao H.B."/>
            <person name="Yang W.F."/>
            <person name="Wang G.Y."/>
            <person name="Li Y.H."/>
            <person name="Zhan D.L."/>
            <person name="Shen Y.T."/>
            <person name="Niu Q.F."/>
            <person name="Chang L."/>
            <person name="Qiu J."/>
            <person name="Zhao L."/>
            <person name="Xie H.B."/>
            <person name="Fu W.Y."/>
            <person name="Jin J."/>
            <person name="Li X.W."/>
            <person name="Jiao Y."/>
            <person name="Zhou C.C."/>
            <person name="Tu T."/>
            <person name="Chai C.Y."/>
            <person name="Gao J.L."/>
            <person name="Fan L.J."/>
            <person name="van de Weg E."/>
            <person name="Wang J.Y."/>
            <person name="Gao Z.S."/>
        </authorList>
    </citation>
    <scope>NUCLEOTIDE SEQUENCE [LARGE SCALE GENOMIC DNA]</scope>
    <source>
        <tissue evidence="15">Leaves</tissue>
    </source>
</reference>
<sequence>MPSTFHPSSLPSSAPIAAPIAIAAPTLKGVHGAPTRANLVSSEASESEALLKFKASLQDHNVLTSWNLSTTPCSGDQANWVGLHCRKGKVRGLRLENMGLRGVIDVDLLVVLSNLRAISFMDNNFEGPLPNLKKLSALKSVYLSNNEFSGQIPADAFLGMVWLKKVHLARNHFVGEIPTSLTSLPKLLELRLEDNAFIGRIPDFQQTSLNSFNVSHNDLEGRIPASLSRIDSSSFSGNEELCGKPLGKCKKASVLSIVVIFIVVGVAIVATGAVIFILNCRRHQSLSVEAPPPSILGKKSGIKESDHAGQGSPESSGTNKRTEVVKLSFVRDDRQRFDMQDLLKASAEILGSGSFGSSYKADLQSGPVMVVKRFKHMNNMGKQEFKEHMRMLGMLRHPNLLPLVAYYYRKEEKLLAFDYVDKGSLAVHLHASSCDHPTHASPAALKFLLTTHSYNQDHASYSLIMSLMAELPNFAATDILSGHQALGQPTLDWPTRLKIVKGVARGLQYLYNELPNLIAPHGHLKSSNVLLNESFEPLLTDYGLVPVMNQEHSQEVMVVYKSPEYLQHGRITKKTDVWSFGVLILEILTGTSPPNILQQGKGNEEEISNLSWVNSVVPENVVFDKDIGATENSKGEMHKLLRIGLACCEGNVDKRWDLKEAVERIEELRENNSSDQDFFTSYASTEADIESSRGLSGDFNSLI</sequence>
<dbReference type="GO" id="GO:0016020">
    <property type="term" value="C:membrane"/>
    <property type="evidence" value="ECO:0007669"/>
    <property type="project" value="UniProtKB-SubCell"/>
</dbReference>
<comment type="caution">
    <text evidence="15">The sequence shown here is derived from an EMBL/GenBank/DDBJ whole genome shotgun (WGS) entry which is preliminary data.</text>
</comment>
<dbReference type="GO" id="GO:0005524">
    <property type="term" value="F:ATP binding"/>
    <property type="evidence" value="ECO:0007669"/>
    <property type="project" value="UniProtKB-KW"/>
</dbReference>
<dbReference type="AlphaFoldDB" id="A0A6A1VH39"/>
<gene>
    <name evidence="15" type="ORF">CJ030_MR5G024626</name>
</gene>
<keyword evidence="15" id="KW-0808">Transferase</keyword>
<dbReference type="Pfam" id="PF07714">
    <property type="entry name" value="PK_Tyr_Ser-Thr"/>
    <property type="match status" value="1"/>
</dbReference>
<dbReference type="SUPFAM" id="SSF56112">
    <property type="entry name" value="Protein kinase-like (PK-like)"/>
    <property type="match status" value="1"/>
</dbReference>
<evidence type="ECO:0000256" key="2">
    <source>
        <dbReference type="ARBA" id="ARBA00004370"/>
    </source>
</evidence>
<dbReference type="PANTHER" id="PTHR48007:SF64">
    <property type="entry name" value="POLLEN RECEPTOR-LIKE KINASE 1"/>
    <property type="match status" value="1"/>
</dbReference>
<keyword evidence="4" id="KW-0433">Leucine-rich repeat</keyword>
<keyword evidence="13" id="KW-1133">Transmembrane helix</keyword>
<dbReference type="Gene3D" id="3.30.200.20">
    <property type="entry name" value="Phosphorylase Kinase, domain 1"/>
    <property type="match status" value="1"/>
</dbReference>
<evidence type="ECO:0000256" key="11">
    <source>
        <dbReference type="ARBA" id="ARBA00038043"/>
    </source>
</evidence>
<evidence type="ECO:0000256" key="6">
    <source>
        <dbReference type="ARBA" id="ARBA00022737"/>
    </source>
</evidence>
<dbReference type="FunFam" id="3.80.10.10:FF:000400">
    <property type="entry name" value="Nuclear pore complex protein NUP107"/>
    <property type="match status" value="1"/>
</dbReference>
<dbReference type="SUPFAM" id="SSF52058">
    <property type="entry name" value="L domain-like"/>
    <property type="match status" value="1"/>
</dbReference>
<comment type="similarity">
    <text evidence="11">Belongs to the polygalacturonase-inhibiting protein family.</text>
</comment>
<evidence type="ECO:0000256" key="12">
    <source>
        <dbReference type="SAM" id="MobiDB-lite"/>
    </source>
</evidence>
<evidence type="ECO:0000256" key="5">
    <source>
        <dbReference type="ARBA" id="ARBA00022729"/>
    </source>
</evidence>
<evidence type="ECO:0000256" key="1">
    <source>
        <dbReference type="ARBA" id="ARBA00004191"/>
    </source>
</evidence>
<dbReference type="Gene3D" id="3.80.10.10">
    <property type="entry name" value="Ribonuclease Inhibitor"/>
    <property type="match status" value="2"/>
</dbReference>
<dbReference type="InterPro" id="IPR001245">
    <property type="entry name" value="Ser-Thr/Tyr_kinase_cat_dom"/>
</dbReference>
<evidence type="ECO:0000256" key="7">
    <source>
        <dbReference type="ARBA" id="ARBA00022741"/>
    </source>
</evidence>
<evidence type="ECO:0000256" key="4">
    <source>
        <dbReference type="ARBA" id="ARBA00022614"/>
    </source>
</evidence>
<feature type="region of interest" description="Disordered" evidence="12">
    <location>
        <begin position="297"/>
        <end position="321"/>
    </location>
</feature>
<keyword evidence="8" id="KW-0067">ATP-binding</keyword>
<dbReference type="OrthoDB" id="418615at2759"/>
<keyword evidence="15" id="KW-0675">Receptor</keyword>
<dbReference type="InterPro" id="IPR000719">
    <property type="entry name" value="Prot_kinase_dom"/>
</dbReference>
<evidence type="ECO:0000259" key="14">
    <source>
        <dbReference type="PROSITE" id="PS50011"/>
    </source>
</evidence>
<dbReference type="PANTHER" id="PTHR48007">
    <property type="entry name" value="LEUCINE-RICH REPEAT RECEPTOR-LIKE PROTEIN KINASE PXC1"/>
    <property type="match status" value="1"/>
</dbReference>
<dbReference type="Pfam" id="PF08263">
    <property type="entry name" value="LRRNT_2"/>
    <property type="match status" value="1"/>
</dbReference>
<dbReference type="Proteomes" id="UP000516437">
    <property type="component" value="Chromosome 5"/>
</dbReference>
<dbReference type="InterPro" id="IPR046959">
    <property type="entry name" value="PRK1-6/SRF4-like"/>
</dbReference>
<organism evidence="15 16">
    <name type="scientific">Morella rubra</name>
    <name type="common">Chinese bayberry</name>
    <dbReference type="NCBI Taxonomy" id="262757"/>
    <lineage>
        <taxon>Eukaryota</taxon>
        <taxon>Viridiplantae</taxon>
        <taxon>Streptophyta</taxon>
        <taxon>Embryophyta</taxon>
        <taxon>Tracheophyta</taxon>
        <taxon>Spermatophyta</taxon>
        <taxon>Magnoliopsida</taxon>
        <taxon>eudicotyledons</taxon>
        <taxon>Gunneridae</taxon>
        <taxon>Pentapetalae</taxon>
        <taxon>rosids</taxon>
        <taxon>fabids</taxon>
        <taxon>Fagales</taxon>
        <taxon>Myricaceae</taxon>
        <taxon>Morella</taxon>
    </lineage>
</organism>
<accession>A0A6A1VH39</accession>
<evidence type="ECO:0000256" key="8">
    <source>
        <dbReference type="ARBA" id="ARBA00022840"/>
    </source>
</evidence>
<keyword evidence="15" id="KW-0418">Kinase</keyword>
<dbReference type="FunFam" id="3.30.200.20:FF:000307">
    <property type="entry name" value="pollen receptor-like kinase 1"/>
    <property type="match status" value="1"/>
</dbReference>
<evidence type="ECO:0000256" key="10">
    <source>
        <dbReference type="ARBA" id="ARBA00023180"/>
    </source>
</evidence>
<keyword evidence="7" id="KW-0547">Nucleotide-binding</keyword>
<keyword evidence="13" id="KW-0812">Transmembrane</keyword>
<protein>
    <submittedName>
        <fullName evidence="15">Putative LRR receptor-like serine/threonine-protein kinase RLK</fullName>
    </submittedName>
</protein>
<dbReference type="EMBL" id="RXIC02000023">
    <property type="protein sequence ID" value="KAB1212054.1"/>
    <property type="molecule type" value="Genomic_DNA"/>
</dbReference>
<feature type="domain" description="Protein kinase" evidence="14">
    <location>
        <begin position="344"/>
        <end position="679"/>
    </location>
</feature>